<gene>
    <name evidence="3" type="ORF">LX13_001843</name>
</gene>
<protein>
    <submittedName>
        <fullName evidence="3">Trypsin</fullName>
    </submittedName>
</protein>
<comment type="caution">
    <text evidence="3">The sequence shown here is derived from an EMBL/GenBank/DDBJ whole genome shotgun (WGS) entry which is preliminary data.</text>
</comment>
<feature type="domain" description="Peptidase S1" evidence="2">
    <location>
        <begin position="30"/>
        <end position="299"/>
    </location>
</feature>
<dbReference type="InterPro" id="IPR001314">
    <property type="entry name" value="Peptidase_S1A"/>
</dbReference>
<dbReference type="InterPro" id="IPR009003">
    <property type="entry name" value="Peptidase_S1_PA"/>
</dbReference>
<dbReference type="Pfam" id="PF00089">
    <property type="entry name" value="Trypsin"/>
    <property type="match status" value="1"/>
</dbReference>
<feature type="signal peptide" evidence="1">
    <location>
        <begin position="1"/>
        <end position="29"/>
    </location>
</feature>
<name>A0ABT1HCN1_9NOCA</name>
<dbReference type="EMBL" id="JAMTCJ010000002">
    <property type="protein sequence ID" value="MCP2176024.1"/>
    <property type="molecule type" value="Genomic_DNA"/>
</dbReference>
<dbReference type="InterPro" id="IPR018114">
    <property type="entry name" value="TRYPSIN_HIS"/>
</dbReference>
<dbReference type="InterPro" id="IPR051333">
    <property type="entry name" value="CLIP_Serine_Protease"/>
</dbReference>
<dbReference type="PANTHER" id="PTHR24260:SF136">
    <property type="entry name" value="GH08193P-RELATED"/>
    <property type="match status" value="1"/>
</dbReference>
<dbReference type="PRINTS" id="PR00722">
    <property type="entry name" value="CHYMOTRYPSIN"/>
</dbReference>
<feature type="chain" id="PRO_5045523971" evidence="1">
    <location>
        <begin position="30"/>
        <end position="302"/>
    </location>
</feature>
<proteinExistence type="predicted"/>
<organism evidence="3 4">
    <name type="scientific">Williamsia maris</name>
    <dbReference type="NCBI Taxonomy" id="72806"/>
    <lineage>
        <taxon>Bacteria</taxon>
        <taxon>Bacillati</taxon>
        <taxon>Actinomycetota</taxon>
        <taxon>Actinomycetes</taxon>
        <taxon>Mycobacteriales</taxon>
        <taxon>Nocardiaceae</taxon>
        <taxon>Williamsia</taxon>
    </lineage>
</organism>
<dbReference type="PROSITE" id="PS00134">
    <property type="entry name" value="TRYPSIN_HIS"/>
    <property type="match status" value="1"/>
</dbReference>
<dbReference type="RefSeq" id="WP_253661050.1">
    <property type="nucleotide sequence ID" value="NZ_BAAAJQ010000001.1"/>
</dbReference>
<keyword evidence="4" id="KW-1185">Reference proteome</keyword>
<evidence type="ECO:0000259" key="2">
    <source>
        <dbReference type="PROSITE" id="PS50240"/>
    </source>
</evidence>
<keyword evidence="1" id="KW-0732">Signal</keyword>
<dbReference type="InterPro" id="IPR001254">
    <property type="entry name" value="Trypsin_dom"/>
</dbReference>
<evidence type="ECO:0000313" key="4">
    <source>
        <dbReference type="Proteomes" id="UP001206895"/>
    </source>
</evidence>
<reference evidence="3 4" key="1">
    <citation type="submission" date="2022-06" db="EMBL/GenBank/DDBJ databases">
        <title>Genomic Encyclopedia of Archaeal and Bacterial Type Strains, Phase II (KMG-II): from individual species to whole genera.</title>
        <authorList>
            <person name="Goeker M."/>
        </authorList>
    </citation>
    <scope>NUCLEOTIDE SEQUENCE [LARGE SCALE GENOMIC DNA]</scope>
    <source>
        <strain evidence="3 4">DSM 44693</strain>
    </source>
</reference>
<sequence>MRPTMFAKLVTVIAAVVATVALGAAPASAMSNGQPTSPGSAPWFAAIVFADGADVGGTIVTGDRPARSHCGGALIDARTVLTAAHCVADPATIAADPAKALPTNALRVILGDRSLSADRTPEIAISRIDIDPAFGLVPNPRDPGNLDTAAAHDDLALITLAKPQPRAQTIGLSPTLGLPGTPVALYGHGLIPEGGISDGLLRGPLALISAADCARQTFAAPVRGGLICAQSPEGRPAVQAGFGDSGGPVVTRDRSGRAGLVGIFSFGTETVAPVLFTPGFNAATDVRIGALRWPELRAHLHL</sequence>
<dbReference type="InterPro" id="IPR043504">
    <property type="entry name" value="Peptidase_S1_PA_chymotrypsin"/>
</dbReference>
<dbReference type="PANTHER" id="PTHR24260">
    <property type="match status" value="1"/>
</dbReference>
<dbReference type="PROSITE" id="PS50240">
    <property type="entry name" value="TRYPSIN_DOM"/>
    <property type="match status" value="1"/>
</dbReference>
<dbReference type="Gene3D" id="2.40.10.10">
    <property type="entry name" value="Trypsin-like serine proteases"/>
    <property type="match status" value="1"/>
</dbReference>
<dbReference type="SMART" id="SM00020">
    <property type="entry name" value="Tryp_SPc"/>
    <property type="match status" value="1"/>
</dbReference>
<evidence type="ECO:0000313" key="3">
    <source>
        <dbReference type="EMBL" id="MCP2176024.1"/>
    </source>
</evidence>
<evidence type="ECO:0000256" key="1">
    <source>
        <dbReference type="SAM" id="SignalP"/>
    </source>
</evidence>
<dbReference type="SUPFAM" id="SSF50494">
    <property type="entry name" value="Trypsin-like serine proteases"/>
    <property type="match status" value="1"/>
</dbReference>
<dbReference type="Proteomes" id="UP001206895">
    <property type="component" value="Unassembled WGS sequence"/>
</dbReference>
<accession>A0ABT1HCN1</accession>